<dbReference type="AlphaFoldDB" id="A0ABD5WK08"/>
<dbReference type="RefSeq" id="WP_382208979.1">
    <property type="nucleotide sequence ID" value="NZ_JBHSZH010000004.1"/>
</dbReference>
<protein>
    <recommendedName>
        <fullName evidence="3">PD-(D/E)XK endonuclease-like domain-containing protein</fullName>
    </recommendedName>
</protein>
<organism evidence="1 2">
    <name type="scientific">Halorussus caseinilyticus</name>
    <dbReference type="NCBI Taxonomy" id="3034025"/>
    <lineage>
        <taxon>Archaea</taxon>
        <taxon>Methanobacteriati</taxon>
        <taxon>Methanobacteriota</taxon>
        <taxon>Stenosarchaea group</taxon>
        <taxon>Halobacteria</taxon>
        <taxon>Halobacteriales</taxon>
        <taxon>Haladaptataceae</taxon>
        <taxon>Halorussus</taxon>
    </lineage>
</organism>
<reference evidence="1 2" key="1">
    <citation type="journal article" date="2019" name="Int. J. Syst. Evol. Microbiol.">
        <title>The Global Catalogue of Microorganisms (GCM) 10K type strain sequencing project: providing services to taxonomists for standard genome sequencing and annotation.</title>
        <authorList>
            <consortium name="The Broad Institute Genomics Platform"/>
            <consortium name="The Broad Institute Genome Sequencing Center for Infectious Disease"/>
            <person name="Wu L."/>
            <person name="Ma J."/>
        </authorList>
    </citation>
    <scope>NUCLEOTIDE SEQUENCE [LARGE SCALE GENOMIC DNA]</scope>
    <source>
        <strain evidence="1 2">DT72</strain>
    </source>
</reference>
<comment type="caution">
    <text evidence="1">The sequence shown here is derived from an EMBL/GenBank/DDBJ whole genome shotgun (WGS) entry which is preliminary data.</text>
</comment>
<keyword evidence="2" id="KW-1185">Reference proteome</keyword>
<sequence length="298" mass="35033">MEFNGEPASSSLRFDGFVWEDENNRASNREEWEEQLENRADWRPRPSPLTWRYDEELRTVVEQFIETGMNTEGVVKAALLNAGWQPDEVVTSWVDRAAIEDELRDEMASLFQLFREQAWTDGEHLIENPRFGMHQHILPGEGDFIIDDLLVDIKTTEKGNFTPAFWRQLLLYYMLVDIQRELYEVEGRTYGKEGWDGKYPEVSQVGIYFARHGELQTVDMDDLLTSPEYERFRARIVDKAIEENRHAQHDYSAIRGVLTEPYDYERQRSLSDFCSSDYSTNEKEHNFVFMLALTTKIS</sequence>
<evidence type="ECO:0000313" key="1">
    <source>
        <dbReference type="EMBL" id="MFC7079487.1"/>
    </source>
</evidence>
<name>A0ABD5WK08_9EURY</name>
<gene>
    <name evidence="1" type="ORF">ACFQJ6_04265</name>
</gene>
<evidence type="ECO:0000313" key="2">
    <source>
        <dbReference type="Proteomes" id="UP001596407"/>
    </source>
</evidence>
<evidence type="ECO:0008006" key="3">
    <source>
        <dbReference type="Google" id="ProtNLM"/>
    </source>
</evidence>
<proteinExistence type="predicted"/>
<accession>A0ABD5WK08</accession>
<dbReference type="EMBL" id="JBHSZH010000004">
    <property type="protein sequence ID" value="MFC7079487.1"/>
    <property type="molecule type" value="Genomic_DNA"/>
</dbReference>
<dbReference type="Proteomes" id="UP001596407">
    <property type="component" value="Unassembled WGS sequence"/>
</dbReference>